<name>A0A8X6QWI2_NEPPI</name>
<gene>
    <name evidence="1" type="ORF">NPIL_45661</name>
</gene>
<accession>A0A8X6QWI2</accession>
<organism evidence="1 2">
    <name type="scientific">Nephila pilipes</name>
    <name type="common">Giant wood spider</name>
    <name type="synonym">Nephila maculata</name>
    <dbReference type="NCBI Taxonomy" id="299642"/>
    <lineage>
        <taxon>Eukaryota</taxon>
        <taxon>Metazoa</taxon>
        <taxon>Ecdysozoa</taxon>
        <taxon>Arthropoda</taxon>
        <taxon>Chelicerata</taxon>
        <taxon>Arachnida</taxon>
        <taxon>Araneae</taxon>
        <taxon>Araneomorphae</taxon>
        <taxon>Entelegynae</taxon>
        <taxon>Araneoidea</taxon>
        <taxon>Nephilidae</taxon>
        <taxon>Nephila</taxon>
    </lineage>
</organism>
<evidence type="ECO:0000313" key="2">
    <source>
        <dbReference type="Proteomes" id="UP000887013"/>
    </source>
</evidence>
<reference evidence="1" key="1">
    <citation type="submission" date="2020-08" db="EMBL/GenBank/DDBJ databases">
        <title>Multicomponent nature underlies the extraordinary mechanical properties of spider dragline silk.</title>
        <authorList>
            <person name="Kono N."/>
            <person name="Nakamura H."/>
            <person name="Mori M."/>
            <person name="Yoshida Y."/>
            <person name="Ohtoshi R."/>
            <person name="Malay A.D."/>
            <person name="Moran D.A.P."/>
            <person name="Tomita M."/>
            <person name="Numata K."/>
            <person name="Arakawa K."/>
        </authorList>
    </citation>
    <scope>NUCLEOTIDE SEQUENCE</scope>
</reference>
<dbReference type="AlphaFoldDB" id="A0A8X6QWI2"/>
<dbReference type="Proteomes" id="UP000887013">
    <property type="component" value="Unassembled WGS sequence"/>
</dbReference>
<protein>
    <submittedName>
        <fullName evidence="1">Uncharacterized protein</fullName>
    </submittedName>
</protein>
<dbReference type="EMBL" id="BMAW01037466">
    <property type="protein sequence ID" value="GFU48487.1"/>
    <property type="molecule type" value="Genomic_DNA"/>
</dbReference>
<proteinExistence type="predicted"/>
<evidence type="ECO:0000313" key="1">
    <source>
        <dbReference type="EMBL" id="GFU48487.1"/>
    </source>
</evidence>
<comment type="caution">
    <text evidence="1">The sequence shown here is derived from an EMBL/GenBank/DDBJ whole genome shotgun (WGS) entry which is preliminary data.</text>
</comment>
<keyword evidence="2" id="KW-1185">Reference proteome</keyword>
<sequence>MLLSILYSFFILDENVSCCFEKNIIVSETDDKSYDPSKENYFSVEHLSIKKNNEAVALSLCNVFSDKLKFTKKTKLDTISSYINPFLRSCDLKSVNKIWNTNTSLDAGKQMTFYMSPSLHKFYENTSICSIADNHMNDTSASVFGKKGSPKNFILKKLNVLTDNCNVVFETPKSFKNCEPMHLENTTYNCTIKNSVNVGTIVDNCESLGEKNLSKKLSNLTKNCTSKTETRRFNKNYNLRSLKYPFQQCATSAADDSQDSDSKNGSDFEISKQFRKVKSRSRIQLRKHAFSAINHTKNKIAGQNSGKRGIPKELNAVFDDYKSKGLQKFKPECPKIQLSECSVVLKNDMFFESRNNNELKVCPRTDGTIVDNSESLREKNLSKKLSYLNEDCTSKTETHRFNKNYNFRSLKYPFQQCATSATDDSQDSDSKNVSDFEISKQFRKVKSRSRIQLRKHAFSTINHTKNKIAGQNSGKRGIPKELNAVFDDYESKGLQKFKPECPKTQLSECSVVLKNDIFFESRNNNEPKVCSHNDGTIVDNCESLGEKNISKKLSNLIENCTSKSETRQFNKNHDFGFSKYPFQHFATSTTDDSQDRVSKNCSDFETSKQFKKVKSRSHLQLHKDAFSTINHTENKNDTFTENRGQILGKCGIPKELSPVFDYYNSDIDTSKGLKKFKSECPKMQLTEYSVLKNMVFKKSRNCNESKVCPLTVPSSFSPGIASGLNHMPDYRTVSQKYFNHESPLKSKIALSDISCDENHKFSFDFTPKRNASLLIKKRFSTSFDARSVDGKHKTVHMLNEPFKKFSSSAQSSGVIEDKSNIQRKSRCCTLSTPQLIPVSKSKVSRLNIPQDFILAL</sequence>